<dbReference type="InterPro" id="IPR036291">
    <property type="entry name" value="NAD(P)-bd_dom_sf"/>
</dbReference>
<dbReference type="PANTHER" id="PTHR47129">
    <property type="entry name" value="QUINONE OXIDOREDUCTASE 2"/>
    <property type="match status" value="1"/>
</dbReference>
<keyword evidence="3" id="KW-1185">Reference proteome</keyword>
<keyword evidence="2" id="KW-0560">Oxidoreductase</keyword>
<dbReference type="InterPro" id="IPR052718">
    <property type="entry name" value="NmrA-type_oxidoreductase"/>
</dbReference>
<reference evidence="2 3" key="1">
    <citation type="submission" date="2024-04" db="EMBL/GenBank/DDBJ databases">
        <title>Arthrobacter sp. from Plains bison fecal sample.</title>
        <authorList>
            <person name="Ruzzini A."/>
        </authorList>
    </citation>
    <scope>NUCLEOTIDE SEQUENCE [LARGE SCALE GENOMIC DNA]</scope>
    <source>
        <strain evidence="2 3">EINP1</strain>
    </source>
</reference>
<dbReference type="GO" id="GO:0003955">
    <property type="term" value="F:NAD(P)H dehydrogenase (quinone) activity"/>
    <property type="evidence" value="ECO:0007669"/>
    <property type="project" value="UniProtKB-EC"/>
</dbReference>
<evidence type="ECO:0000313" key="2">
    <source>
        <dbReference type="EMBL" id="WZP17467.1"/>
    </source>
</evidence>
<accession>A0ABZ2ZZ48</accession>
<name>A0ABZ2ZZ48_9MICC</name>
<evidence type="ECO:0000259" key="1">
    <source>
        <dbReference type="Pfam" id="PF13460"/>
    </source>
</evidence>
<dbReference type="RefSeq" id="WP_342025062.1">
    <property type="nucleotide sequence ID" value="NZ_CP151657.1"/>
</dbReference>
<protein>
    <submittedName>
        <fullName evidence="2">SDR family oxidoreductase</fullName>
        <ecNumber evidence="2">1.6.5.2</ecNumber>
    </submittedName>
</protein>
<dbReference type="Gene3D" id="3.40.50.720">
    <property type="entry name" value="NAD(P)-binding Rossmann-like Domain"/>
    <property type="match status" value="1"/>
</dbReference>
<organism evidence="2 3">
    <name type="scientific">Arthrobacter citreus</name>
    <dbReference type="NCBI Taxonomy" id="1670"/>
    <lineage>
        <taxon>Bacteria</taxon>
        <taxon>Bacillati</taxon>
        <taxon>Actinomycetota</taxon>
        <taxon>Actinomycetes</taxon>
        <taxon>Micrococcales</taxon>
        <taxon>Micrococcaceae</taxon>
        <taxon>Arthrobacter</taxon>
    </lineage>
</organism>
<dbReference type="CDD" id="cd05269">
    <property type="entry name" value="TMR_SDR_a"/>
    <property type="match status" value="1"/>
</dbReference>
<proteinExistence type="predicted"/>
<dbReference type="PANTHER" id="PTHR47129:SF1">
    <property type="entry name" value="NMRA-LIKE DOMAIN-CONTAINING PROTEIN"/>
    <property type="match status" value="1"/>
</dbReference>
<feature type="domain" description="NAD(P)-binding" evidence="1">
    <location>
        <begin position="7"/>
        <end position="187"/>
    </location>
</feature>
<gene>
    <name evidence="2" type="ORF">AAE021_07885</name>
</gene>
<dbReference type="Proteomes" id="UP001448858">
    <property type="component" value="Chromosome"/>
</dbReference>
<dbReference type="SUPFAM" id="SSF51735">
    <property type="entry name" value="NAD(P)-binding Rossmann-fold domains"/>
    <property type="match status" value="1"/>
</dbReference>
<dbReference type="EC" id="1.6.5.2" evidence="2"/>
<evidence type="ECO:0000313" key="3">
    <source>
        <dbReference type="Proteomes" id="UP001448858"/>
    </source>
</evidence>
<sequence length="284" mass="29803">MTLAIFGATGQLGGLVIDSLLERNTVAGGILALGRNHERLSDLADRGLRTAHVDLDDTAGTAATLAGVDTVLLISLSEPGGRVQLHANAVQAAKDAGAGHLVYTSALQAPTTTLALAPDHKATEELITASGIPATFLRNGWYTENHRQEFDGARQSGVIANSVGDGRIATAPRRDYAEAAAAVLSTPGHEGKAYELSGDTAWNYTEFAAAAQDVLGTPVRYQVLTPEQEHEQLLGFGMDEGTAAFVETLNANMRDGALAPTPGDLSKLIGRPTEPLIETLRSWV</sequence>
<dbReference type="InterPro" id="IPR016040">
    <property type="entry name" value="NAD(P)-bd_dom"/>
</dbReference>
<dbReference type="EMBL" id="CP151657">
    <property type="protein sequence ID" value="WZP17467.1"/>
    <property type="molecule type" value="Genomic_DNA"/>
</dbReference>
<dbReference type="Gene3D" id="3.90.25.10">
    <property type="entry name" value="UDP-galactose 4-epimerase, domain 1"/>
    <property type="match status" value="1"/>
</dbReference>
<dbReference type="Pfam" id="PF13460">
    <property type="entry name" value="NAD_binding_10"/>
    <property type="match status" value="1"/>
</dbReference>